<keyword evidence="1" id="KW-0812">Transmembrane</keyword>
<name>A0A934V9N4_9BACT</name>
<keyword evidence="1" id="KW-1133">Transmembrane helix</keyword>
<evidence type="ECO:0000313" key="2">
    <source>
        <dbReference type="EMBL" id="MBK1825423.1"/>
    </source>
</evidence>
<proteinExistence type="predicted"/>
<reference evidence="2" key="1">
    <citation type="submission" date="2021-01" db="EMBL/GenBank/DDBJ databases">
        <title>Modified the classification status of verrucomicrobia.</title>
        <authorList>
            <person name="Feng X."/>
        </authorList>
    </citation>
    <scope>NUCLEOTIDE SEQUENCE</scope>
    <source>
        <strain evidence="2">KCTC 22201</strain>
    </source>
</reference>
<evidence type="ECO:0000256" key="1">
    <source>
        <dbReference type="SAM" id="Phobius"/>
    </source>
</evidence>
<dbReference type="RefSeq" id="WP_200275004.1">
    <property type="nucleotide sequence ID" value="NZ_JAENII010000001.1"/>
</dbReference>
<evidence type="ECO:0000313" key="3">
    <source>
        <dbReference type="Proteomes" id="UP000658278"/>
    </source>
</evidence>
<comment type="caution">
    <text evidence="2">The sequence shown here is derived from an EMBL/GenBank/DDBJ whole genome shotgun (WGS) entry which is preliminary data.</text>
</comment>
<dbReference type="Proteomes" id="UP000658278">
    <property type="component" value="Unassembled WGS sequence"/>
</dbReference>
<dbReference type="AlphaFoldDB" id="A0A934V9N4"/>
<keyword evidence="1" id="KW-0472">Membrane</keyword>
<keyword evidence="3" id="KW-1185">Reference proteome</keyword>
<gene>
    <name evidence="2" type="ORF">JIN81_00200</name>
</gene>
<sequence>MEPFHSAPSTNPPWDTRQYLRAAASLLLGVSPILAILAEWLLAVALLGRKPVPGVDSPGSLSPVFSILHTVSAVFVYSPFLTTFLLPYLWWKRGERSQQTTLIAWGCLILPLASIYILRTDPTGITRWWLH</sequence>
<accession>A0A934V9N4</accession>
<feature type="transmembrane region" description="Helical" evidence="1">
    <location>
        <begin position="67"/>
        <end position="90"/>
    </location>
</feature>
<dbReference type="EMBL" id="JAENII010000001">
    <property type="protein sequence ID" value="MBK1825423.1"/>
    <property type="molecule type" value="Genomic_DNA"/>
</dbReference>
<protein>
    <submittedName>
        <fullName evidence="2">Uncharacterized protein</fullName>
    </submittedName>
</protein>
<feature type="transmembrane region" description="Helical" evidence="1">
    <location>
        <begin position="102"/>
        <end position="119"/>
    </location>
</feature>
<feature type="transmembrane region" description="Helical" evidence="1">
    <location>
        <begin position="26"/>
        <end position="47"/>
    </location>
</feature>
<organism evidence="2 3">
    <name type="scientific">Haloferula rosea</name>
    <dbReference type="NCBI Taxonomy" id="490093"/>
    <lineage>
        <taxon>Bacteria</taxon>
        <taxon>Pseudomonadati</taxon>
        <taxon>Verrucomicrobiota</taxon>
        <taxon>Verrucomicrobiia</taxon>
        <taxon>Verrucomicrobiales</taxon>
        <taxon>Verrucomicrobiaceae</taxon>
        <taxon>Haloferula</taxon>
    </lineage>
</organism>